<keyword evidence="3" id="KW-1185">Reference proteome</keyword>
<keyword evidence="1" id="KW-0378">Hydrolase</keyword>
<keyword evidence="2" id="KW-0547">Nucleotide-binding</keyword>
<dbReference type="OrthoDB" id="2375545at2759"/>
<dbReference type="AlphaFoldDB" id="A0A1R1PY55"/>
<accession>A0A1R1PY55</accession>
<dbReference type="GO" id="GO:0016787">
    <property type="term" value="F:hydrolase activity"/>
    <property type="evidence" value="ECO:0007669"/>
    <property type="project" value="UniProtKB-KW"/>
</dbReference>
<dbReference type="Proteomes" id="UP000188320">
    <property type="component" value="Unassembled WGS sequence"/>
</dbReference>
<keyword evidence="2" id="KW-0067">ATP-binding</keyword>
<dbReference type="PANTHER" id="PTHR35372">
    <property type="entry name" value="ATP BINDING PROTEIN-RELATED"/>
    <property type="match status" value="1"/>
</dbReference>
<dbReference type="GO" id="GO:0004386">
    <property type="term" value="F:helicase activity"/>
    <property type="evidence" value="ECO:0007669"/>
    <property type="project" value="UniProtKB-KW"/>
</dbReference>
<dbReference type="InterPro" id="IPR051620">
    <property type="entry name" value="ORF904-like_C"/>
</dbReference>
<dbReference type="EMBL" id="LSSK01000035">
    <property type="protein sequence ID" value="OMH85869.1"/>
    <property type="molecule type" value="Genomic_DNA"/>
</dbReference>
<proteinExistence type="predicted"/>
<sequence length="82" mass="8879">MVWLGKGSNGKSMLMKLVEKAFGEYFCKLPSNVLTSKKSISSAPTPELALLDGTRIAVVQEPDLNESINHGTVKELTGSTRK</sequence>
<evidence type="ECO:0000313" key="3">
    <source>
        <dbReference type="Proteomes" id="UP000188320"/>
    </source>
</evidence>
<gene>
    <name evidence="2" type="ORF">AX774_g574</name>
</gene>
<dbReference type="PANTHER" id="PTHR35372:SF2">
    <property type="entry name" value="SF3 HELICASE DOMAIN-CONTAINING PROTEIN"/>
    <property type="match status" value="1"/>
</dbReference>
<organism evidence="2 3">
    <name type="scientific">Zancudomyces culisetae</name>
    <name type="common">Gut fungus</name>
    <name type="synonym">Smittium culisetae</name>
    <dbReference type="NCBI Taxonomy" id="1213189"/>
    <lineage>
        <taxon>Eukaryota</taxon>
        <taxon>Fungi</taxon>
        <taxon>Fungi incertae sedis</taxon>
        <taxon>Zoopagomycota</taxon>
        <taxon>Kickxellomycotina</taxon>
        <taxon>Harpellomycetes</taxon>
        <taxon>Harpellales</taxon>
        <taxon>Legeriomycetaceae</taxon>
        <taxon>Zancudomyces</taxon>
    </lineage>
</organism>
<evidence type="ECO:0000313" key="2">
    <source>
        <dbReference type="EMBL" id="OMH85869.1"/>
    </source>
</evidence>
<reference evidence="3" key="1">
    <citation type="submission" date="2017-01" db="EMBL/GenBank/DDBJ databases">
        <authorList>
            <person name="Wang Y."/>
            <person name="White M."/>
            <person name="Kvist S."/>
            <person name="Moncalvo J.-M."/>
        </authorList>
    </citation>
    <scope>NUCLEOTIDE SEQUENCE [LARGE SCALE GENOMIC DNA]</scope>
    <source>
        <strain evidence="3">COL-18-3</strain>
    </source>
</reference>
<keyword evidence="2" id="KW-0347">Helicase</keyword>
<evidence type="ECO:0000256" key="1">
    <source>
        <dbReference type="ARBA" id="ARBA00022801"/>
    </source>
</evidence>
<name>A0A1R1PY55_ZANCU</name>
<protein>
    <submittedName>
        <fullName evidence="2">Putative helicase</fullName>
    </submittedName>
</protein>
<comment type="caution">
    <text evidence="2">The sequence shown here is derived from an EMBL/GenBank/DDBJ whole genome shotgun (WGS) entry which is preliminary data.</text>
</comment>